<evidence type="ECO:0000313" key="3">
    <source>
        <dbReference type="Proteomes" id="UP000035955"/>
    </source>
</evidence>
<sequence>MAVPDLGSVLVSLSEVFPLVVNLVFLLIALLGIVYGTAGLYGLYGVAAGEHKFTNRPVTIDAAFGKLALGSAMIVAPVLMWKFANSFVLGGNITYNMFNYGSLPRSSTCDSIKIAITYFFMALGSLAWLIAGMRLYNATAGQHGAGPGSAVLYLVGGTLAFFINDVADLVGSTIKMDVSLSNVCTMMGGS</sequence>
<dbReference type="Proteomes" id="UP000035955">
    <property type="component" value="Unassembled WGS sequence"/>
</dbReference>
<dbReference type="EMBL" id="LABY01000148">
    <property type="protein sequence ID" value="KMO33647.1"/>
    <property type="molecule type" value="Genomic_DNA"/>
</dbReference>
<keyword evidence="1" id="KW-1133">Transmembrane helix</keyword>
<dbReference type="PATRIC" id="fig|298794.3.peg.1381"/>
<comment type="caution">
    <text evidence="2">The sequence shown here is derived from an EMBL/GenBank/DDBJ whole genome shotgun (WGS) entry which is preliminary data.</text>
</comment>
<dbReference type="AlphaFoldDB" id="A0A0J6SJ45"/>
<organism evidence="2 3">
    <name type="scientific">Methylobacterium variabile</name>
    <dbReference type="NCBI Taxonomy" id="298794"/>
    <lineage>
        <taxon>Bacteria</taxon>
        <taxon>Pseudomonadati</taxon>
        <taxon>Pseudomonadota</taxon>
        <taxon>Alphaproteobacteria</taxon>
        <taxon>Hyphomicrobiales</taxon>
        <taxon>Methylobacteriaceae</taxon>
        <taxon>Methylobacterium</taxon>
    </lineage>
</organism>
<evidence type="ECO:0000256" key="1">
    <source>
        <dbReference type="SAM" id="Phobius"/>
    </source>
</evidence>
<proteinExistence type="predicted"/>
<keyword evidence="1" id="KW-0472">Membrane</keyword>
<accession>A0A0J6SJ45</accession>
<feature type="transmembrane region" description="Helical" evidence="1">
    <location>
        <begin position="115"/>
        <end position="136"/>
    </location>
</feature>
<keyword evidence="1" id="KW-0812">Transmembrane</keyword>
<feature type="transmembrane region" description="Helical" evidence="1">
    <location>
        <begin position="20"/>
        <end position="46"/>
    </location>
</feature>
<name>A0A0J6SJ45_9HYPH</name>
<gene>
    <name evidence="2" type="ORF">VQ02_20285</name>
</gene>
<evidence type="ECO:0000313" key="2">
    <source>
        <dbReference type="EMBL" id="KMO33647.1"/>
    </source>
</evidence>
<protein>
    <submittedName>
        <fullName evidence="2">Uncharacterized protein</fullName>
    </submittedName>
</protein>
<feature type="transmembrane region" description="Helical" evidence="1">
    <location>
        <begin position="148"/>
        <end position="167"/>
    </location>
</feature>
<feature type="transmembrane region" description="Helical" evidence="1">
    <location>
        <begin position="58"/>
        <end position="80"/>
    </location>
</feature>
<keyword evidence="3" id="KW-1185">Reference proteome</keyword>
<reference evidence="2 3" key="1">
    <citation type="submission" date="2015-03" db="EMBL/GenBank/DDBJ databases">
        <title>Genome sequencing of Methylobacterium variabile DSM 16961.</title>
        <authorList>
            <person name="Chaudhry V."/>
            <person name="Patil P.B."/>
        </authorList>
    </citation>
    <scope>NUCLEOTIDE SEQUENCE [LARGE SCALE GENOMIC DNA]</scope>
    <source>
        <strain evidence="2 3">DSM 16961</strain>
    </source>
</reference>
<dbReference type="RefSeq" id="WP_048446022.1">
    <property type="nucleotide sequence ID" value="NZ_LABY01000148.1"/>
</dbReference>